<evidence type="ECO:0000313" key="1">
    <source>
        <dbReference type="EMBL" id="CAB4971599.1"/>
    </source>
</evidence>
<dbReference type="AlphaFoldDB" id="A0A6J7M052"/>
<protein>
    <submittedName>
        <fullName evidence="1">Unannotated protein</fullName>
    </submittedName>
</protein>
<accession>A0A6J7M052</accession>
<organism evidence="1">
    <name type="scientific">freshwater metagenome</name>
    <dbReference type="NCBI Taxonomy" id="449393"/>
    <lineage>
        <taxon>unclassified sequences</taxon>
        <taxon>metagenomes</taxon>
        <taxon>ecological metagenomes</taxon>
    </lineage>
</organism>
<dbReference type="EMBL" id="CAFBNE010000203">
    <property type="protein sequence ID" value="CAB4971599.1"/>
    <property type="molecule type" value="Genomic_DNA"/>
</dbReference>
<proteinExistence type="predicted"/>
<gene>
    <name evidence="1" type="ORF">UFOPK3772_03428</name>
</gene>
<sequence>MRLFLPMPGVTFHAPHGNNSTKHLMILMARPDSDKQVAVTSVTTDRSTRATDNSCIQLPTDHRFIKHRSYVSYVHAEFMAVDAISRGLDRGLLGLDETLTPEVTTRVVQGALASNRTPRDIQSFVHAYGSSWL</sequence>
<reference evidence="1" key="1">
    <citation type="submission" date="2020-05" db="EMBL/GenBank/DDBJ databases">
        <authorList>
            <person name="Chiriac C."/>
            <person name="Salcher M."/>
            <person name="Ghai R."/>
            <person name="Kavagutti S V."/>
        </authorList>
    </citation>
    <scope>NUCLEOTIDE SEQUENCE</scope>
</reference>
<name>A0A6J7M052_9ZZZZ</name>